<organism evidence="2 3">
    <name type="scientific">Crucibulum laeve</name>
    <dbReference type="NCBI Taxonomy" id="68775"/>
    <lineage>
        <taxon>Eukaryota</taxon>
        <taxon>Fungi</taxon>
        <taxon>Dikarya</taxon>
        <taxon>Basidiomycota</taxon>
        <taxon>Agaricomycotina</taxon>
        <taxon>Agaricomycetes</taxon>
        <taxon>Agaricomycetidae</taxon>
        <taxon>Agaricales</taxon>
        <taxon>Agaricineae</taxon>
        <taxon>Nidulariaceae</taxon>
        <taxon>Crucibulum</taxon>
    </lineage>
</organism>
<accession>A0A5C3M879</accession>
<reference evidence="2 3" key="1">
    <citation type="journal article" date="2019" name="Nat. Ecol. Evol.">
        <title>Megaphylogeny resolves global patterns of mushroom evolution.</title>
        <authorList>
            <person name="Varga T."/>
            <person name="Krizsan K."/>
            <person name="Foldi C."/>
            <person name="Dima B."/>
            <person name="Sanchez-Garcia M."/>
            <person name="Sanchez-Ramirez S."/>
            <person name="Szollosi G.J."/>
            <person name="Szarkandi J.G."/>
            <person name="Papp V."/>
            <person name="Albert L."/>
            <person name="Andreopoulos W."/>
            <person name="Angelini C."/>
            <person name="Antonin V."/>
            <person name="Barry K.W."/>
            <person name="Bougher N.L."/>
            <person name="Buchanan P."/>
            <person name="Buyck B."/>
            <person name="Bense V."/>
            <person name="Catcheside P."/>
            <person name="Chovatia M."/>
            <person name="Cooper J."/>
            <person name="Damon W."/>
            <person name="Desjardin D."/>
            <person name="Finy P."/>
            <person name="Geml J."/>
            <person name="Haridas S."/>
            <person name="Hughes K."/>
            <person name="Justo A."/>
            <person name="Karasinski D."/>
            <person name="Kautmanova I."/>
            <person name="Kiss B."/>
            <person name="Kocsube S."/>
            <person name="Kotiranta H."/>
            <person name="LaButti K.M."/>
            <person name="Lechner B.E."/>
            <person name="Liimatainen K."/>
            <person name="Lipzen A."/>
            <person name="Lukacs Z."/>
            <person name="Mihaltcheva S."/>
            <person name="Morgado L.N."/>
            <person name="Niskanen T."/>
            <person name="Noordeloos M.E."/>
            <person name="Ohm R.A."/>
            <person name="Ortiz-Santana B."/>
            <person name="Ovrebo C."/>
            <person name="Racz N."/>
            <person name="Riley R."/>
            <person name="Savchenko A."/>
            <person name="Shiryaev A."/>
            <person name="Soop K."/>
            <person name="Spirin V."/>
            <person name="Szebenyi C."/>
            <person name="Tomsovsky M."/>
            <person name="Tulloss R.E."/>
            <person name="Uehling J."/>
            <person name="Grigoriev I.V."/>
            <person name="Vagvolgyi C."/>
            <person name="Papp T."/>
            <person name="Martin F.M."/>
            <person name="Miettinen O."/>
            <person name="Hibbett D.S."/>
            <person name="Nagy L.G."/>
        </authorList>
    </citation>
    <scope>NUCLEOTIDE SEQUENCE [LARGE SCALE GENOMIC DNA]</scope>
    <source>
        <strain evidence="2 3">CBS 166.37</strain>
    </source>
</reference>
<feature type="compositionally biased region" description="Polar residues" evidence="1">
    <location>
        <begin position="54"/>
        <end position="69"/>
    </location>
</feature>
<feature type="region of interest" description="Disordered" evidence="1">
    <location>
        <begin position="1"/>
        <end position="28"/>
    </location>
</feature>
<feature type="region of interest" description="Disordered" evidence="1">
    <location>
        <begin position="44"/>
        <end position="70"/>
    </location>
</feature>
<dbReference type="OrthoDB" id="2333993at2759"/>
<feature type="compositionally biased region" description="Basic and acidic residues" evidence="1">
    <location>
        <begin position="272"/>
        <end position="283"/>
    </location>
</feature>
<evidence type="ECO:0000313" key="2">
    <source>
        <dbReference type="EMBL" id="TFK41057.1"/>
    </source>
</evidence>
<evidence type="ECO:0000256" key="1">
    <source>
        <dbReference type="SAM" id="MobiDB-lite"/>
    </source>
</evidence>
<feature type="region of interest" description="Disordered" evidence="1">
    <location>
        <begin position="272"/>
        <end position="389"/>
    </location>
</feature>
<protein>
    <submittedName>
        <fullName evidence="2">Uncharacterized protein</fullName>
    </submittedName>
</protein>
<feature type="region of interest" description="Disordered" evidence="1">
    <location>
        <begin position="598"/>
        <end position="641"/>
    </location>
</feature>
<dbReference type="AlphaFoldDB" id="A0A5C3M879"/>
<keyword evidence="3" id="KW-1185">Reference proteome</keyword>
<feature type="compositionally biased region" description="Basic and acidic residues" evidence="1">
    <location>
        <begin position="209"/>
        <end position="240"/>
    </location>
</feature>
<evidence type="ECO:0000313" key="3">
    <source>
        <dbReference type="Proteomes" id="UP000308652"/>
    </source>
</evidence>
<dbReference type="EMBL" id="ML213595">
    <property type="protein sequence ID" value="TFK41057.1"/>
    <property type="molecule type" value="Genomic_DNA"/>
</dbReference>
<name>A0A5C3M879_9AGAR</name>
<proteinExistence type="predicted"/>
<feature type="compositionally biased region" description="Polar residues" evidence="1">
    <location>
        <begin position="333"/>
        <end position="342"/>
    </location>
</feature>
<feature type="region of interest" description="Disordered" evidence="1">
    <location>
        <begin position="206"/>
        <end position="240"/>
    </location>
</feature>
<gene>
    <name evidence="2" type="ORF">BDQ12DRAFT_626230</name>
</gene>
<sequence length="641" mass="70556">MSQSRPLLGPSLSFSGTTTPLPRPPKRRLVSTSELEFFAPAASSFQPRPYAPGLQTSQSRSRALSTSRGARTHEALALPPAGMDPQPSDPNVIFIHPPFTTFPQSQLYPDGLTYPLMAENMEWFLDATDFSSESNTNPHAIPYPPHLEPPRGWCPAKKKDLKERGSEGWPEGEEPRLRCTFCRRTYAGVNAKSMWRRHVFEKHKIAMSNRRDGSDRPRGRGSGKENRQTTSRSRDESHDRLVTMAVTPQTAPENVSHKSRFRSLVSVEDMRPRRDRLKVKEKMAPPAAPRISQEEFAPPPESSRRDSSEPCKQSPPLSPPLTPNPSSDPANALTESSDTPSLRSPRAGPSTIPPSPYDPLLTPSFRHSPPRLPSDQPWRFSPSHPMHSQTRELTLSMLARETASPLTKASRAIDASPFQLQCSPTASPGIGKLYLTGFDTPASAARLPAQSRKIFFRGALPSPMSGRLNNESGKYRIEASPLARTPGMMNGHRKSLSGFSDDWLSSPARLPLDPNELLTNSNDPFVAMYQPWTPLSIKTGRSHEQGSAAKAVLEAESPVLRNSTLPTGVGLGIGLLEPFTLPKVESPMESDDFDLYSADAEEQENKLDGDNSVVIQEPAASDNDEFSPPLKKRKTCADSRG</sequence>
<dbReference type="Proteomes" id="UP000308652">
    <property type="component" value="Unassembled WGS sequence"/>
</dbReference>